<evidence type="ECO:0000313" key="3">
    <source>
        <dbReference type="EMBL" id="PSC74188.1"/>
    </source>
</evidence>
<gene>
    <name evidence="3" type="ORF">C2E20_2664</name>
</gene>
<dbReference type="InterPro" id="IPR036116">
    <property type="entry name" value="FN3_sf"/>
</dbReference>
<comment type="caution">
    <text evidence="3">The sequence shown here is derived from an EMBL/GenBank/DDBJ whole genome shotgun (WGS) entry which is preliminary data.</text>
</comment>
<reference evidence="3 4" key="1">
    <citation type="journal article" date="2018" name="Plant J.">
        <title>Genome sequences of Chlorella sorokiniana UTEX 1602 and Micractinium conductrix SAG 241.80: implications to maltose excretion by a green alga.</title>
        <authorList>
            <person name="Arriola M.B."/>
            <person name="Velmurugan N."/>
            <person name="Zhang Y."/>
            <person name="Plunkett M.H."/>
            <person name="Hondzo H."/>
            <person name="Barney B.M."/>
        </authorList>
    </citation>
    <scope>NUCLEOTIDE SEQUENCE [LARGE SCALE GENOMIC DNA]</scope>
    <source>
        <strain evidence="3 4">SAG 241.80</strain>
    </source>
</reference>
<evidence type="ECO:0000259" key="2">
    <source>
        <dbReference type="PROSITE" id="PS50853"/>
    </source>
</evidence>
<proteinExistence type="predicted"/>
<feature type="region of interest" description="Disordered" evidence="1">
    <location>
        <begin position="79"/>
        <end position="113"/>
    </location>
</feature>
<organism evidence="3 4">
    <name type="scientific">Micractinium conductrix</name>
    <dbReference type="NCBI Taxonomy" id="554055"/>
    <lineage>
        <taxon>Eukaryota</taxon>
        <taxon>Viridiplantae</taxon>
        <taxon>Chlorophyta</taxon>
        <taxon>core chlorophytes</taxon>
        <taxon>Trebouxiophyceae</taxon>
        <taxon>Chlorellales</taxon>
        <taxon>Chlorellaceae</taxon>
        <taxon>Chlorella clade</taxon>
        <taxon>Micractinium</taxon>
    </lineage>
</organism>
<sequence>MYESPASRHGGQTVRIVASKYSADAFCRGHGFAAAGGHATVAADGELGAAFDLASGVPCADCSALGWVECLRSGQAPCDSSSGGGAGSSSAGDEDAAPSLLAGGSGGGGAAEAATGTARRRLLHEGPRIFSARVIDDRLVVEMEYKDDADRYQVRADPSSPGPIIKAEGVGAKAGPGRIKLSFGKGEHLDATRYTLVALYSRYTGDTWGNPGPVFPITTPDHEPGVPAVTDALMQTGVLGGVLSVFVRPPQRRGGPGDVLKYTLRGELRGSPRGPALVKEGLGEEVFGRRRRFDWAPGQYLNGRTYLFTATATNVAGTSDRSRPAVPVTTSRHATIPSAPTILNVRLTGAGTLSVALSPPTVLGSPGGIRKYVLQGKASDGGAPVAFTGSPAAGASAAGGGAAAAAAAAAATTILIVPSGSFHYSVTYSFTVQAENSEGLGRASQPPFVHAVPADAPGPPTVANAAGNQGSIEVFIGRPLVKGGPGEITSWRVEGLPQGHSGRRIDVVAPGTVAPKGQIKLIVPPSGYAPGRPYRLFAYARNSAGWSRRSVEAFLFTPPYFPAPPPPPAPVAWAVNECSTDKQYRAPGFRFPGGTVAGGFSSASLGARYNGEEPMYLNNDKSTKRCTWWSVAAGSSLPWWGVRVVIPEDAFQSHPELLVVGSNHAPRAFPDSTGKGWVDWFAHSSTRVCARLDRRTAVAAAGSTMDLACRDSQGRPVSIGTRYFVTFAVTTRGTRNVPRWGKVSVTVAPAPPRTVRGQLADPFLEYDLPLPETAAWTAGDAAPWLPFSVSDFAGAPFYTPDAAMYTNDVSTQTACVWWWSSDPDNFGKPATRPNYFGVRLTLPALRVTYPIMVFVVSSVKPPAFTRGAADWGTFFDQGVSRVCAVLSQSLALNPEWMNTGSATTINLPCRETDSQTTFSSGATYIVGFAIDDLGSKDVPLWGGHTLYMAPTTSK</sequence>
<dbReference type="Proteomes" id="UP000239649">
    <property type="component" value="Unassembled WGS sequence"/>
</dbReference>
<protein>
    <submittedName>
        <fullName evidence="3">Titin</fullName>
    </submittedName>
</protein>
<name>A0A2P6VJD7_9CHLO</name>
<dbReference type="Gene3D" id="2.60.40.10">
    <property type="entry name" value="Immunoglobulins"/>
    <property type="match status" value="1"/>
</dbReference>
<dbReference type="SUPFAM" id="SSF49265">
    <property type="entry name" value="Fibronectin type III"/>
    <property type="match status" value="1"/>
</dbReference>
<dbReference type="AlphaFoldDB" id="A0A2P6VJD7"/>
<dbReference type="InterPro" id="IPR003961">
    <property type="entry name" value="FN3_dom"/>
</dbReference>
<dbReference type="InterPro" id="IPR013783">
    <property type="entry name" value="Ig-like_fold"/>
</dbReference>
<keyword evidence="4" id="KW-1185">Reference proteome</keyword>
<evidence type="ECO:0000256" key="1">
    <source>
        <dbReference type="SAM" id="MobiDB-lite"/>
    </source>
</evidence>
<dbReference type="EMBL" id="LHPF02000005">
    <property type="protein sequence ID" value="PSC74188.1"/>
    <property type="molecule type" value="Genomic_DNA"/>
</dbReference>
<dbReference type="PROSITE" id="PS50853">
    <property type="entry name" value="FN3"/>
    <property type="match status" value="1"/>
</dbReference>
<evidence type="ECO:0000313" key="4">
    <source>
        <dbReference type="Proteomes" id="UP000239649"/>
    </source>
</evidence>
<feature type="domain" description="Fibronectin type-III" evidence="2">
    <location>
        <begin position="456"/>
        <end position="560"/>
    </location>
</feature>
<accession>A0A2P6VJD7</accession>
<dbReference type="SMART" id="SM00060">
    <property type="entry name" value="FN3"/>
    <property type="match status" value="2"/>
</dbReference>